<dbReference type="SMART" id="SM00530">
    <property type="entry name" value="HTH_XRE"/>
    <property type="match status" value="1"/>
</dbReference>
<evidence type="ECO:0000313" key="3">
    <source>
        <dbReference type="EMBL" id="HJG87257.1"/>
    </source>
</evidence>
<dbReference type="Pfam" id="PF01381">
    <property type="entry name" value="HTH_3"/>
    <property type="match status" value="1"/>
</dbReference>
<reference evidence="3" key="2">
    <citation type="submission" date="2021-09" db="EMBL/GenBank/DDBJ databases">
        <authorList>
            <person name="Gilroy R."/>
        </authorList>
    </citation>
    <scope>NUCLEOTIDE SEQUENCE</scope>
    <source>
        <strain evidence="3">CHK179-5677</strain>
    </source>
</reference>
<comment type="caution">
    <text evidence="3">The sequence shown here is derived from an EMBL/GenBank/DDBJ whole genome shotgun (WGS) entry which is preliminary data.</text>
</comment>
<sequence length="67" mass="7645">MGEPFRCEIKKYRVLAGLTQEELAARVGVRRETILRLEAGKYNPSLKLAMDISKVLATPIESLFFFE</sequence>
<accession>A0A921MN36</accession>
<evidence type="ECO:0000313" key="4">
    <source>
        <dbReference type="Proteomes" id="UP000760668"/>
    </source>
</evidence>
<dbReference type="CDD" id="cd00093">
    <property type="entry name" value="HTH_XRE"/>
    <property type="match status" value="1"/>
</dbReference>
<protein>
    <submittedName>
        <fullName evidence="3">Helix-turn-helix transcriptional regulator</fullName>
    </submittedName>
</protein>
<dbReference type="InterPro" id="IPR010982">
    <property type="entry name" value="Lambda_DNA-bd_dom_sf"/>
</dbReference>
<dbReference type="AlphaFoldDB" id="A0A921MN36"/>
<evidence type="ECO:0000256" key="1">
    <source>
        <dbReference type="ARBA" id="ARBA00023125"/>
    </source>
</evidence>
<dbReference type="Gene3D" id="1.10.260.40">
    <property type="entry name" value="lambda repressor-like DNA-binding domains"/>
    <property type="match status" value="1"/>
</dbReference>
<dbReference type="Proteomes" id="UP000760668">
    <property type="component" value="Unassembled WGS sequence"/>
</dbReference>
<feature type="domain" description="HTH cro/C1-type" evidence="2">
    <location>
        <begin position="9"/>
        <end position="63"/>
    </location>
</feature>
<evidence type="ECO:0000259" key="2">
    <source>
        <dbReference type="PROSITE" id="PS50943"/>
    </source>
</evidence>
<keyword evidence="1" id="KW-0238">DNA-binding</keyword>
<dbReference type="PANTHER" id="PTHR46558">
    <property type="entry name" value="TRACRIPTIONAL REGULATORY PROTEIN-RELATED-RELATED"/>
    <property type="match status" value="1"/>
</dbReference>
<gene>
    <name evidence="3" type="ORF">K8V01_09595</name>
</gene>
<organism evidence="3 4">
    <name type="scientific">Pseudoflavonifractor capillosus</name>
    <dbReference type="NCBI Taxonomy" id="106588"/>
    <lineage>
        <taxon>Bacteria</taxon>
        <taxon>Bacillati</taxon>
        <taxon>Bacillota</taxon>
        <taxon>Clostridia</taxon>
        <taxon>Eubacteriales</taxon>
        <taxon>Oscillospiraceae</taxon>
        <taxon>Pseudoflavonifractor</taxon>
    </lineage>
</organism>
<dbReference type="PROSITE" id="PS50943">
    <property type="entry name" value="HTH_CROC1"/>
    <property type="match status" value="1"/>
</dbReference>
<dbReference type="GO" id="GO:0003677">
    <property type="term" value="F:DNA binding"/>
    <property type="evidence" value="ECO:0007669"/>
    <property type="project" value="UniProtKB-KW"/>
</dbReference>
<proteinExistence type="predicted"/>
<name>A0A921MN36_9FIRM</name>
<reference evidence="3" key="1">
    <citation type="journal article" date="2021" name="PeerJ">
        <title>Extensive microbial diversity within the chicken gut microbiome revealed by metagenomics and culture.</title>
        <authorList>
            <person name="Gilroy R."/>
            <person name="Ravi A."/>
            <person name="Getino M."/>
            <person name="Pursley I."/>
            <person name="Horton D.L."/>
            <person name="Alikhan N.F."/>
            <person name="Baker D."/>
            <person name="Gharbi K."/>
            <person name="Hall N."/>
            <person name="Watson M."/>
            <person name="Adriaenssens E.M."/>
            <person name="Foster-Nyarko E."/>
            <person name="Jarju S."/>
            <person name="Secka A."/>
            <person name="Antonio M."/>
            <person name="Oren A."/>
            <person name="Chaudhuri R.R."/>
            <person name="La Ragione R."/>
            <person name="Hildebrand F."/>
            <person name="Pallen M.J."/>
        </authorList>
    </citation>
    <scope>NUCLEOTIDE SEQUENCE</scope>
    <source>
        <strain evidence="3">CHK179-5677</strain>
    </source>
</reference>
<dbReference type="PANTHER" id="PTHR46558:SF7">
    <property type="entry name" value="TRANSCRIPTIONAL REGULATOR"/>
    <property type="match status" value="1"/>
</dbReference>
<dbReference type="RefSeq" id="WP_295368265.1">
    <property type="nucleotide sequence ID" value="NZ_DYUC01000096.1"/>
</dbReference>
<dbReference type="InterPro" id="IPR001387">
    <property type="entry name" value="Cro/C1-type_HTH"/>
</dbReference>
<dbReference type="SUPFAM" id="SSF47413">
    <property type="entry name" value="lambda repressor-like DNA-binding domains"/>
    <property type="match status" value="1"/>
</dbReference>
<dbReference type="EMBL" id="DYUC01000096">
    <property type="protein sequence ID" value="HJG87257.1"/>
    <property type="molecule type" value="Genomic_DNA"/>
</dbReference>